<dbReference type="EMBL" id="JAUZMY010000007">
    <property type="protein sequence ID" value="MEE2037354.1"/>
    <property type="molecule type" value="Genomic_DNA"/>
</dbReference>
<keyword evidence="1" id="KW-0560">Oxidoreductase</keyword>
<dbReference type="SUPFAM" id="SSF51197">
    <property type="entry name" value="Clavaminate synthase-like"/>
    <property type="match status" value="1"/>
</dbReference>
<keyword evidence="2" id="KW-1185">Reference proteome</keyword>
<keyword evidence="1" id="KW-0223">Dioxygenase</keyword>
<evidence type="ECO:0000313" key="1">
    <source>
        <dbReference type="EMBL" id="MEE2037354.1"/>
    </source>
</evidence>
<accession>A0ABU7K528</accession>
<dbReference type="PANTHER" id="PTHR20883:SF48">
    <property type="entry name" value="ECTOINE DIOXYGENASE"/>
    <property type="match status" value="1"/>
</dbReference>
<gene>
    <name evidence="1" type="ORF">Q8791_08995</name>
</gene>
<evidence type="ECO:0000313" key="2">
    <source>
        <dbReference type="Proteomes" id="UP001356095"/>
    </source>
</evidence>
<dbReference type="GO" id="GO:0051213">
    <property type="term" value="F:dioxygenase activity"/>
    <property type="evidence" value="ECO:0007669"/>
    <property type="project" value="UniProtKB-KW"/>
</dbReference>
<reference evidence="1 2" key="1">
    <citation type="submission" date="2023-08" db="EMBL/GenBank/DDBJ databases">
        <authorList>
            <person name="Girao M."/>
            <person name="Carvalho M.F."/>
        </authorList>
    </citation>
    <scope>NUCLEOTIDE SEQUENCE [LARGE SCALE GENOMIC DNA]</scope>
    <source>
        <strain evidence="1 2">CT-R113</strain>
    </source>
</reference>
<dbReference type="Pfam" id="PF05721">
    <property type="entry name" value="PhyH"/>
    <property type="match status" value="1"/>
</dbReference>
<dbReference type="Proteomes" id="UP001356095">
    <property type="component" value="Unassembled WGS sequence"/>
</dbReference>
<dbReference type="InterPro" id="IPR008775">
    <property type="entry name" value="Phytyl_CoA_dOase-like"/>
</dbReference>
<organism evidence="1 2">
    <name type="scientific">Nocardiopsis codii</name>
    <dbReference type="NCBI Taxonomy" id="3065942"/>
    <lineage>
        <taxon>Bacteria</taxon>
        <taxon>Bacillati</taxon>
        <taxon>Actinomycetota</taxon>
        <taxon>Actinomycetes</taxon>
        <taxon>Streptosporangiales</taxon>
        <taxon>Nocardiopsidaceae</taxon>
        <taxon>Nocardiopsis</taxon>
    </lineage>
</organism>
<comment type="caution">
    <text evidence="1">The sequence shown here is derived from an EMBL/GenBank/DDBJ whole genome shotgun (WGS) entry which is preliminary data.</text>
</comment>
<dbReference type="Gene3D" id="2.60.120.620">
    <property type="entry name" value="q2cbj1_9rhob like domain"/>
    <property type="match status" value="1"/>
</dbReference>
<sequence>MHTFTQEGDTVTARRKQFAESGYLVLPGLLSRPLLDRLVPEVDRWVDEGLRDRSIAACLDPDTYGPPPVLELELPAHGQLLTHEPLMDVLSELMGPSFVFHHLHSDRHGTATTGKPWHHDHESNDREDPGLLMVHALHYLGGLDGTVGSLTVLPGSHLEHADKTARAHLGTAELPGEVVIDRLPAGSTVLMNSALFHARRPARPGPSRPRYFVDASYCQAGARWQPVKPYWRYMLSRARELGLGGGRWPELFSARHFTEYTAAERGASA</sequence>
<name>A0ABU7K528_9ACTN</name>
<dbReference type="RefSeq" id="WP_330091154.1">
    <property type="nucleotide sequence ID" value="NZ_JAUZMY010000007.1"/>
</dbReference>
<protein>
    <submittedName>
        <fullName evidence="1">Phytanoyl-CoA dioxygenase family protein</fullName>
    </submittedName>
</protein>
<proteinExistence type="predicted"/>
<dbReference type="PANTHER" id="PTHR20883">
    <property type="entry name" value="PHYTANOYL-COA DIOXYGENASE DOMAIN CONTAINING 1"/>
    <property type="match status" value="1"/>
</dbReference>